<keyword evidence="4" id="KW-0964">Secreted</keyword>
<evidence type="ECO:0000256" key="3">
    <source>
        <dbReference type="ARBA" id="ARBA00006926"/>
    </source>
</evidence>
<dbReference type="CDD" id="cd00340">
    <property type="entry name" value="GSH_Peroxidase"/>
    <property type="match status" value="1"/>
</dbReference>
<dbReference type="AlphaFoldDB" id="A0A485NEN9"/>
<reference evidence="9 10" key="1">
    <citation type="submission" date="2019-01" db="EMBL/GenBank/DDBJ databases">
        <authorList>
            <person name="Alioto T."/>
            <person name="Alioto T."/>
        </authorList>
    </citation>
    <scope>NUCLEOTIDE SEQUENCE [LARGE SCALE GENOMIC DNA]</scope>
</reference>
<dbReference type="Gene3D" id="3.40.30.10">
    <property type="entry name" value="Glutaredoxin"/>
    <property type="match status" value="1"/>
</dbReference>
<dbReference type="PROSITE" id="PS51355">
    <property type="entry name" value="GLUTATHIONE_PEROXID_3"/>
    <property type="match status" value="1"/>
</dbReference>
<name>A0A485NEN9_LYNPA</name>
<dbReference type="Pfam" id="PF00255">
    <property type="entry name" value="GSHPx"/>
    <property type="match status" value="1"/>
</dbReference>
<proteinExistence type="inferred from homology"/>
<gene>
    <name evidence="9" type="ORF">LYPA_23C000417</name>
</gene>
<keyword evidence="6" id="KW-0732">Signal</keyword>
<dbReference type="EMBL" id="CAAGRJ010014538">
    <property type="protein sequence ID" value="VFV30719.1"/>
    <property type="molecule type" value="Genomic_DNA"/>
</dbReference>
<evidence type="ECO:0000256" key="8">
    <source>
        <dbReference type="RuleBase" id="RU000499"/>
    </source>
</evidence>
<dbReference type="GO" id="GO:0005576">
    <property type="term" value="C:extracellular region"/>
    <property type="evidence" value="ECO:0007669"/>
    <property type="project" value="UniProtKB-SubCell"/>
</dbReference>
<keyword evidence="7 8" id="KW-0560">Oxidoreductase</keyword>
<evidence type="ECO:0000256" key="6">
    <source>
        <dbReference type="ARBA" id="ARBA00022729"/>
    </source>
</evidence>
<comment type="similarity">
    <text evidence="3 8">Belongs to the glutathione peroxidase family.</text>
</comment>
<organism evidence="9 10">
    <name type="scientific">Lynx pardinus</name>
    <name type="common">Iberian lynx</name>
    <name type="synonym">Felis pardina</name>
    <dbReference type="NCBI Taxonomy" id="191816"/>
    <lineage>
        <taxon>Eukaryota</taxon>
        <taxon>Metazoa</taxon>
        <taxon>Chordata</taxon>
        <taxon>Craniata</taxon>
        <taxon>Vertebrata</taxon>
        <taxon>Euteleostomi</taxon>
        <taxon>Mammalia</taxon>
        <taxon>Eutheria</taxon>
        <taxon>Laurasiatheria</taxon>
        <taxon>Carnivora</taxon>
        <taxon>Feliformia</taxon>
        <taxon>Felidae</taxon>
        <taxon>Felinae</taxon>
        <taxon>Lynx</taxon>
    </lineage>
</organism>
<comment type="catalytic activity">
    <reaction evidence="1">
        <text>2 glutathione + H2O2 = glutathione disulfide + 2 H2O</text>
        <dbReference type="Rhea" id="RHEA:16833"/>
        <dbReference type="ChEBI" id="CHEBI:15377"/>
        <dbReference type="ChEBI" id="CHEBI:16240"/>
        <dbReference type="ChEBI" id="CHEBI:57925"/>
        <dbReference type="ChEBI" id="CHEBI:58297"/>
        <dbReference type="EC" id="1.11.1.9"/>
    </reaction>
</comment>
<dbReference type="GO" id="GO:0004602">
    <property type="term" value="F:glutathione peroxidase activity"/>
    <property type="evidence" value="ECO:0007669"/>
    <property type="project" value="UniProtKB-EC"/>
</dbReference>
<evidence type="ECO:0000256" key="7">
    <source>
        <dbReference type="ARBA" id="ARBA00023002"/>
    </source>
</evidence>
<dbReference type="PRINTS" id="PR01011">
    <property type="entry name" value="GLUTPROXDASE"/>
</dbReference>
<dbReference type="InterPro" id="IPR029759">
    <property type="entry name" value="GPX_AS"/>
</dbReference>
<dbReference type="InterPro" id="IPR036249">
    <property type="entry name" value="Thioredoxin-like_sf"/>
</dbReference>
<dbReference type="PROSITE" id="PS00460">
    <property type="entry name" value="GLUTATHIONE_PEROXID_1"/>
    <property type="match status" value="1"/>
</dbReference>
<dbReference type="PANTHER" id="PTHR11592">
    <property type="entry name" value="GLUTATHIONE PEROXIDASE"/>
    <property type="match status" value="1"/>
</dbReference>
<keyword evidence="5 8" id="KW-0575">Peroxidase</keyword>
<evidence type="ECO:0000313" key="9">
    <source>
        <dbReference type="EMBL" id="VFV30719.1"/>
    </source>
</evidence>
<dbReference type="FunFam" id="3.40.30.10:FF:000112">
    <property type="entry name" value="Glutathione peroxidase"/>
    <property type="match status" value="1"/>
</dbReference>
<dbReference type="SUPFAM" id="SSF52833">
    <property type="entry name" value="Thioredoxin-like"/>
    <property type="match status" value="1"/>
</dbReference>
<dbReference type="PROSITE" id="PS00763">
    <property type="entry name" value="GLUTATHIONE_PEROXID_2"/>
    <property type="match status" value="1"/>
</dbReference>
<dbReference type="InterPro" id="IPR029760">
    <property type="entry name" value="GPX_CS"/>
</dbReference>
<sequence>MPQKPLPAGDWPARAWLACQKAARVREVAASKTRTSHTRMTAQLPASSLFPLLLVGVTCTNPEPPEKVKMDCYKDVKGTIYEYDALTLHGKERIQFKQYAGKHVLFVNVATYCGLTAQYPELNALQDELKPWGLVVLGFPCNQFGNQEPGENSEILPGLKYVRPGRGYVPNFQLFEKGDVNGKTEQKVFSFLKLSCPHPSEVLGSFRHISWEPVKVHDVRWNFEKFLVGPNGVPVTRWFHQAPISTVRSDILGYLKQLKTK</sequence>
<evidence type="ECO:0000256" key="1">
    <source>
        <dbReference type="ARBA" id="ARBA00000217"/>
    </source>
</evidence>
<protein>
    <recommendedName>
        <fullName evidence="8">Glutathione peroxidase</fullName>
    </recommendedName>
</protein>
<evidence type="ECO:0000256" key="4">
    <source>
        <dbReference type="ARBA" id="ARBA00022525"/>
    </source>
</evidence>
<evidence type="ECO:0000256" key="5">
    <source>
        <dbReference type="ARBA" id="ARBA00022559"/>
    </source>
</evidence>
<keyword evidence="10" id="KW-1185">Reference proteome</keyword>
<comment type="subcellular location">
    <subcellularLocation>
        <location evidence="2">Secreted</location>
    </subcellularLocation>
</comment>
<evidence type="ECO:0000256" key="2">
    <source>
        <dbReference type="ARBA" id="ARBA00004613"/>
    </source>
</evidence>
<dbReference type="GO" id="GO:0006979">
    <property type="term" value="P:response to oxidative stress"/>
    <property type="evidence" value="ECO:0007669"/>
    <property type="project" value="InterPro"/>
</dbReference>
<dbReference type="PANTHER" id="PTHR11592:SF127">
    <property type="entry name" value="EPIDIDYMAL SECRETORY GLUTATHIONE PEROXIDASE"/>
    <property type="match status" value="1"/>
</dbReference>
<accession>A0A485NEN9</accession>
<dbReference type="Proteomes" id="UP000386466">
    <property type="component" value="Unassembled WGS sequence"/>
</dbReference>
<dbReference type="InterPro" id="IPR000889">
    <property type="entry name" value="Glutathione_peroxidase"/>
</dbReference>
<evidence type="ECO:0000313" key="10">
    <source>
        <dbReference type="Proteomes" id="UP000386466"/>
    </source>
</evidence>